<dbReference type="Proteomes" id="UP001501536">
    <property type="component" value="Unassembled WGS sequence"/>
</dbReference>
<evidence type="ECO:0000313" key="2">
    <source>
        <dbReference type="Proteomes" id="UP001501536"/>
    </source>
</evidence>
<name>A0ABP7CX89_9MICC</name>
<gene>
    <name evidence="1" type="ORF">GCM10022377_06300</name>
</gene>
<reference evidence="2" key="1">
    <citation type="journal article" date="2019" name="Int. J. Syst. Evol. Microbiol.">
        <title>The Global Catalogue of Microorganisms (GCM) 10K type strain sequencing project: providing services to taxonomists for standard genome sequencing and annotation.</title>
        <authorList>
            <consortium name="The Broad Institute Genomics Platform"/>
            <consortium name="The Broad Institute Genome Sequencing Center for Infectious Disease"/>
            <person name="Wu L."/>
            <person name="Ma J."/>
        </authorList>
    </citation>
    <scope>NUCLEOTIDE SEQUENCE [LARGE SCALE GENOMIC DNA]</scope>
    <source>
        <strain evidence="2">JCM 16961</strain>
    </source>
</reference>
<proteinExistence type="predicted"/>
<dbReference type="RefSeq" id="WP_344879825.1">
    <property type="nucleotide sequence ID" value="NZ_BAABCJ010000001.1"/>
</dbReference>
<accession>A0ABP7CX89</accession>
<sequence length="399" mass="43255">MTPTPQHPVPSDPITVSDSESVLALVPHLLGFEPRDALVTLVLDGKRLVATLRTGLPPVASSVAEQEEENCTHALRHASLLERIPDADGAIVVVYSPEAPGPGIPYGDLLEQVEVVLALQNVAMRGAWHVGAETWRHYGCPRPACCPEEGHPLAALESTETHLELTVRGSAPKAGLWDGTNTAAWPDPDRVRSGVDAIVAGQPPARTLRSLMLLWNEVLSHPSATVGARLRADPTTTSALLAGMRRLQSRNFLLYIAAGAERADRLPREEGDPGYTPRMQSSLLRRSRLLASGAVELIIGELDLAPDWLTLDRLWTAGYELVAVADPTERSSLLTMMAWIEWARGRSSAASRLLHAGRPFLQDDDVAQVLITMLNRGALAAWVHNPRRAWRRAALDAAA</sequence>
<keyword evidence="2" id="KW-1185">Reference proteome</keyword>
<dbReference type="EMBL" id="BAABCJ010000001">
    <property type="protein sequence ID" value="GAA3696219.1"/>
    <property type="molecule type" value="Genomic_DNA"/>
</dbReference>
<comment type="caution">
    <text evidence="1">The sequence shown here is derived from an EMBL/GenBank/DDBJ whole genome shotgun (WGS) entry which is preliminary data.</text>
</comment>
<evidence type="ECO:0000313" key="1">
    <source>
        <dbReference type="EMBL" id="GAA3696219.1"/>
    </source>
</evidence>
<protein>
    <recommendedName>
        <fullName evidence="3">DUF4192 domain-containing protein</fullName>
    </recommendedName>
</protein>
<dbReference type="InterPro" id="IPR025447">
    <property type="entry name" value="DUF4192"/>
</dbReference>
<evidence type="ECO:0008006" key="3">
    <source>
        <dbReference type="Google" id="ProtNLM"/>
    </source>
</evidence>
<dbReference type="Pfam" id="PF13830">
    <property type="entry name" value="DUF4192"/>
    <property type="match status" value="1"/>
</dbReference>
<organism evidence="1 2">
    <name type="scientific">Zhihengliuella alba</name>
    <dbReference type="NCBI Taxonomy" id="547018"/>
    <lineage>
        <taxon>Bacteria</taxon>
        <taxon>Bacillati</taxon>
        <taxon>Actinomycetota</taxon>
        <taxon>Actinomycetes</taxon>
        <taxon>Micrococcales</taxon>
        <taxon>Micrococcaceae</taxon>
        <taxon>Zhihengliuella</taxon>
    </lineage>
</organism>